<dbReference type="Pfam" id="PF00575">
    <property type="entry name" value="S1"/>
    <property type="match status" value="4"/>
</dbReference>
<dbReference type="PRINTS" id="PR00681">
    <property type="entry name" value="RIBOSOMALS1"/>
</dbReference>
<dbReference type="InterPro" id="IPR050437">
    <property type="entry name" value="Ribos_protein_bS1-like"/>
</dbReference>
<dbReference type="InterPro" id="IPR003029">
    <property type="entry name" value="S1_domain"/>
</dbReference>
<reference evidence="6 7" key="1">
    <citation type="journal article" date="2015" name="Nature">
        <title>rRNA introns, odd ribosomes, and small enigmatic genomes across a large radiation of phyla.</title>
        <authorList>
            <person name="Brown C.T."/>
            <person name="Hug L.A."/>
            <person name="Thomas B.C."/>
            <person name="Sharon I."/>
            <person name="Castelle C.J."/>
            <person name="Singh A."/>
            <person name="Wilkins M.J."/>
            <person name="Williams K.H."/>
            <person name="Banfield J.F."/>
        </authorList>
    </citation>
    <scope>NUCLEOTIDE SEQUENCE [LARGE SCALE GENOMIC DNA]</scope>
</reference>
<dbReference type="InterPro" id="IPR035104">
    <property type="entry name" value="Ribosomal_protein_S1-like"/>
</dbReference>
<comment type="similarity">
    <text evidence="1">Belongs to the bacterial ribosomal protein bS1 family.</text>
</comment>
<dbReference type="GO" id="GO:0003729">
    <property type="term" value="F:mRNA binding"/>
    <property type="evidence" value="ECO:0007669"/>
    <property type="project" value="TreeGrafter"/>
</dbReference>
<proteinExistence type="inferred from homology"/>
<dbReference type="GO" id="GO:1990904">
    <property type="term" value="C:ribonucleoprotein complex"/>
    <property type="evidence" value="ECO:0007669"/>
    <property type="project" value="UniProtKB-KW"/>
</dbReference>
<feature type="region of interest" description="Disordered" evidence="4">
    <location>
        <begin position="1"/>
        <end position="20"/>
    </location>
</feature>
<gene>
    <name evidence="6" type="ORF">UX87_C0027G0003</name>
</gene>
<organism evidence="6 7">
    <name type="scientific">Candidatus Amesbacteria bacterium GW2011_GWA1_47_16</name>
    <dbReference type="NCBI Taxonomy" id="1618353"/>
    <lineage>
        <taxon>Bacteria</taxon>
        <taxon>Candidatus Amesiibacteriota</taxon>
    </lineage>
</organism>
<dbReference type="PANTHER" id="PTHR10724">
    <property type="entry name" value="30S RIBOSOMAL PROTEIN S1"/>
    <property type="match status" value="1"/>
</dbReference>
<dbReference type="PANTHER" id="PTHR10724:SF7">
    <property type="entry name" value="SMALL RIBOSOMAL SUBUNIT PROTEIN BS1C"/>
    <property type="match status" value="1"/>
</dbReference>
<keyword evidence="3" id="KW-0687">Ribonucleoprotein</keyword>
<evidence type="ECO:0000256" key="3">
    <source>
        <dbReference type="ARBA" id="ARBA00023274"/>
    </source>
</evidence>
<dbReference type="GO" id="GO:0006412">
    <property type="term" value="P:translation"/>
    <property type="evidence" value="ECO:0007669"/>
    <property type="project" value="TreeGrafter"/>
</dbReference>
<evidence type="ECO:0000256" key="2">
    <source>
        <dbReference type="ARBA" id="ARBA00022980"/>
    </source>
</evidence>
<protein>
    <submittedName>
        <fullName evidence="6">30S ribosomal protein S1</fullName>
    </submittedName>
</protein>
<feature type="domain" description="S1 motif" evidence="5">
    <location>
        <begin position="312"/>
        <end position="375"/>
    </location>
</feature>
<name>A0A0G1S1X0_9BACT</name>
<dbReference type="SMART" id="SM00316">
    <property type="entry name" value="S1"/>
    <property type="match status" value="4"/>
</dbReference>
<dbReference type="CDD" id="cd04465">
    <property type="entry name" value="S1_RPS1_repeat_ec2_hs2"/>
    <property type="match status" value="1"/>
</dbReference>
<feature type="domain" description="S1 motif" evidence="5">
    <location>
        <begin position="123"/>
        <end position="189"/>
    </location>
</feature>
<evidence type="ECO:0000256" key="1">
    <source>
        <dbReference type="ARBA" id="ARBA00006767"/>
    </source>
</evidence>
<dbReference type="GO" id="GO:0005840">
    <property type="term" value="C:ribosome"/>
    <property type="evidence" value="ECO:0007669"/>
    <property type="project" value="UniProtKB-KW"/>
</dbReference>
<accession>A0A0G1S1X0</accession>
<dbReference type="Proteomes" id="UP000034364">
    <property type="component" value="Unassembled WGS sequence"/>
</dbReference>
<evidence type="ECO:0000259" key="5">
    <source>
        <dbReference type="PROSITE" id="PS50126"/>
    </source>
</evidence>
<comment type="caution">
    <text evidence="6">The sequence shown here is derived from an EMBL/GenBank/DDBJ whole genome shotgun (WGS) entry which is preliminary data.</text>
</comment>
<dbReference type="InterPro" id="IPR012340">
    <property type="entry name" value="NA-bd_OB-fold"/>
</dbReference>
<feature type="domain" description="S1 motif" evidence="5">
    <location>
        <begin position="38"/>
        <end position="105"/>
    </location>
</feature>
<evidence type="ECO:0000313" key="6">
    <source>
        <dbReference type="EMBL" id="KKU63322.1"/>
    </source>
</evidence>
<dbReference type="SUPFAM" id="SSF50249">
    <property type="entry name" value="Nucleic acid-binding proteins"/>
    <property type="match status" value="4"/>
</dbReference>
<evidence type="ECO:0000313" key="7">
    <source>
        <dbReference type="Proteomes" id="UP000034364"/>
    </source>
</evidence>
<dbReference type="AlphaFoldDB" id="A0A0G1S1X0"/>
<keyword evidence="2 6" id="KW-0689">Ribosomal protein</keyword>
<feature type="domain" description="S1 motif" evidence="5">
    <location>
        <begin position="210"/>
        <end position="295"/>
    </location>
</feature>
<evidence type="ECO:0000256" key="4">
    <source>
        <dbReference type="SAM" id="MobiDB-lite"/>
    </source>
</evidence>
<dbReference type="PROSITE" id="PS50126">
    <property type="entry name" value="S1"/>
    <property type="match status" value="4"/>
</dbReference>
<dbReference type="Gene3D" id="2.40.50.140">
    <property type="entry name" value="Nucleic acid-binding proteins"/>
    <property type="match status" value="4"/>
</dbReference>
<dbReference type="GO" id="GO:0003735">
    <property type="term" value="F:structural constituent of ribosome"/>
    <property type="evidence" value="ECO:0007669"/>
    <property type="project" value="TreeGrafter"/>
</dbReference>
<feature type="compositionally biased region" description="Basic and acidic residues" evidence="4">
    <location>
        <begin position="1"/>
        <end position="11"/>
    </location>
</feature>
<dbReference type="EMBL" id="LCNV01000027">
    <property type="protein sequence ID" value="KKU63322.1"/>
    <property type="molecule type" value="Genomic_DNA"/>
</dbReference>
<sequence length="385" mass="42403">MKQQSSKDIKTQSKNGTPSTMEELLAATRYTLKGFKRGETITGKVVEITGRTIYVDIGGKAEAVVADQEYELAKDYFRALKPGDEVTGVVLITENDAGQVILSLRRAAADSRWKAFEQAMAEDETINVKGKESTKGGLLVDADGIFGFIPASQLSRDYEGNVNELVGKDIQVKVIEVDRSQNRLVLSEKAVSEADEIEKRKKAMEAVIIGGEYDGRVVGMVPFGIFVEIDLQSKTKPKSKKEEGEEIKLEGLVHISEISWEKVDDVNQIIKEGDTVKVQVIGIDEENGKLALSIKRLSSDPWLVVGGRYKTDSKHKGTVSKVAPYGILVRMERGIEGLIHASKMPAGMTFKEGDNVDVFVESVDLDKRRLSLGVVMKDTKGMIYK</sequence>